<dbReference type="InterPro" id="IPR003593">
    <property type="entry name" value="AAA+_ATPase"/>
</dbReference>
<dbReference type="PANTHER" id="PTHR43394:SF1">
    <property type="entry name" value="ATP-BINDING CASSETTE SUB-FAMILY B MEMBER 10, MITOCHONDRIAL"/>
    <property type="match status" value="1"/>
</dbReference>
<dbReference type="GO" id="GO:0016887">
    <property type="term" value="F:ATP hydrolysis activity"/>
    <property type="evidence" value="ECO:0007669"/>
    <property type="project" value="InterPro"/>
</dbReference>
<evidence type="ECO:0000256" key="6">
    <source>
        <dbReference type="ARBA" id="ARBA00022840"/>
    </source>
</evidence>
<dbReference type="STRING" id="887929.HMP0721_2229"/>
<dbReference type="FunFam" id="3.40.50.300:FF:000221">
    <property type="entry name" value="Multidrug ABC transporter ATP-binding protein"/>
    <property type="match status" value="1"/>
</dbReference>
<dbReference type="PROSITE" id="PS50929">
    <property type="entry name" value="ABC_TM1F"/>
    <property type="match status" value="1"/>
</dbReference>
<dbReference type="InterPro" id="IPR027417">
    <property type="entry name" value="P-loop_NTPase"/>
</dbReference>
<dbReference type="PROSITE" id="PS50893">
    <property type="entry name" value="ABC_TRANSPORTER_2"/>
    <property type="match status" value="1"/>
</dbReference>
<proteinExistence type="predicted"/>
<dbReference type="GO" id="GO:0005886">
    <property type="term" value="C:plasma membrane"/>
    <property type="evidence" value="ECO:0007669"/>
    <property type="project" value="UniProtKB-SubCell"/>
</dbReference>
<dbReference type="eggNOG" id="COG1132">
    <property type="taxonomic scope" value="Bacteria"/>
</dbReference>
<dbReference type="EMBL" id="AEQN01000028">
    <property type="protein sequence ID" value="EFV00780.1"/>
    <property type="molecule type" value="Genomic_DNA"/>
</dbReference>
<evidence type="ECO:0000256" key="2">
    <source>
        <dbReference type="ARBA" id="ARBA00022448"/>
    </source>
</evidence>
<organism evidence="12 13">
    <name type="scientific">Pseudoramibacter alactolyticus ATCC 23263</name>
    <dbReference type="NCBI Taxonomy" id="887929"/>
    <lineage>
        <taxon>Bacteria</taxon>
        <taxon>Bacillati</taxon>
        <taxon>Bacillota</taxon>
        <taxon>Clostridia</taxon>
        <taxon>Eubacteriales</taxon>
        <taxon>Eubacteriaceae</taxon>
        <taxon>Pseudoramibacter</taxon>
    </lineage>
</organism>
<feature type="transmembrane region" description="Helical" evidence="9">
    <location>
        <begin position="156"/>
        <end position="175"/>
    </location>
</feature>
<dbReference type="RefSeq" id="WP_006599651.1">
    <property type="nucleotide sequence ID" value="NZ_GL622359.1"/>
</dbReference>
<feature type="domain" description="ABC transmembrane type-1" evidence="11">
    <location>
        <begin position="17"/>
        <end position="298"/>
    </location>
</feature>
<dbReference type="PANTHER" id="PTHR43394">
    <property type="entry name" value="ATP-DEPENDENT PERMEASE MDL1, MITOCHONDRIAL"/>
    <property type="match status" value="1"/>
</dbReference>
<sequence>MIKTLMASLREYKKASLLSPLFVTLEVVMEVIIPLLMARLIDQGLNKGNMRATVTTGIVMLAVAAIALLFGALAGKYCATASTGLAKNLRHDIFARVQDFSFSNIDHFSTGGLVTRMTTDITNVQMAYMLIVRVAVRAPLMLIFSLVMSLTINPQLASTFLIAIPVMGVGLFFIARAAHPVFQKVFRVYDRLNNIVQENLRGIRVVKSFVREDYEVKKFNSVSNDIYEKFSRAEKLVAFNSPLMQIVMYACMITLAWFGARFIVGGTLTTGELTSLITYVMQILMSLMMLSMIFVMMTIAQASGERIAEVLTTESNLTDAAHPVMALKDGSVVFDNVSFSYQNNPDKLSLKNVNLAIASGETIGIIGGTGSAKSSLVQLIPRLYDATIGTVYVGGVDVREINLKTLRTDVAMVLQKNVLFSGTIADNLRWGKPDATDAELRRACEIACADEFIKDMPDGLATMIEQGGSNVSGGQKQRLCIARALLAQPKILIMDDSTSAVDTKTDAKIRSALGTVIPGTTTLIIAQRIGSVQEADRIIVMDGGTVSDFGTHDELLMRSPIYREVYESQTKTSPDAAKKGDEAHV</sequence>
<dbReference type="GO" id="GO:0005524">
    <property type="term" value="F:ATP binding"/>
    <property type="evidence" value="ECO:0007669"/>
    <property type="project" value="UniProtKB-KW"/>
</dbReference>
<reference evidence="12 13" key="1">
    <citation type="submission" date="2010-12" db="EMBL/GenBank/DDBJ databases">
        <authorList>
            <person name="Muzny D."/>
            <person name="Qin X."/>
            <person name="Deng J."/>
            <person name="Jiang H."/>
            <person name="Liu Y."/>
            <person name="Qu J."/>
            <person name="Song X.-Z."/>
            <person name="Zhang L."/>
            <person name="Thornton R."/>
            <person name="Coyle M."/>
            <person name="Francisco L."/>
            <person name="Jackson L."/>
            <person name="Javaid M."/>
            <person name="Korchina V."/>
            <person name="Kovar C."/>
            <person name="Mata R."/>
            <person name="Mathew T."/>
            <person name="Ngo R."/>
            <person name="Nguyen L."/>
            <person name="Nguyen N."/>
            <person name="Okwuonu G."/>
            <person name="Ongeri F."/>
            <person name="Pham C."/>
            <person name="Simmons D."/>
            <person name="Wilczek-Boney K."/>
            <person name="Hale W."/>
            <person name="Jakkamsetti A."/>
            <person name="Pham P."/>
            <person name="Ruth R."/>
            <person name="San Lucas F."/>
            <person name="Warren J."/>
            <person name="Zhang J."/>
            <person name="Zhao Z."/>
            <person name="Zhou C."/>
            <person name="Zhu D."/>
            <person name="Lee S."/>
            <person name="Bess C."/>
            <person name="Blankenburg K."/>
            <person name="Forbes L."/>
            <person name="Fu Q."/>
            <person name="Gubbala S."/>
            <person name="Hirani K."/>
            <person name="Jayaseelan J.C."/>
            <person name="Lara F."/>
            <person name="Munidasa M."/>
            <person name="Palculict T."/>
            <person name="Patil S."/>
            <person name="Pu L.-L."/>
            <person name="Saada N."/>
            <person name="Tang L."/>
            <person name="Weissenberger G."/>
            <person name="Zhu Y."/>
            <person name="Hemphill L."/>
            <person name="Shang Y."/>
            <person name="Youmans B."/>
            <person name="Ayvaz T."/>
            <person name="Ross M."/>
            <person name="Santibanez J."/>
            <person name="Aqrawi P."/>
            <person name="Gross S."/>
            <person name="Joshi V."/>
            <person name="Fowler G."/>
            <person name="Nazareth L."/>
            <person name="Reid J."/>
            <person name="Worley K."/>
            <person name="Petrosino J."/>
            <person name="Highlander S."/>
            <person name="Gibbs R."/>
        </authorList>
    </citation>
    <scope>NUCLEOTIDE SEQUENCE [LARGE SCALE GENOMIC DNA]</scope>
    <source>
        <strain evidence="12 13">ATCC 23263</strain>
    </source>
</reference>
<dbReference type="Gene3D" id="1.20.1560.10">
    <property type="entry name" value="ABC transporter type 1, transmembrane domain"/>
    <property type="match status" value="1"/>
</dbReference>
<dbReference type="InterPro" id="IPR039421">
    <property type="entry name" value="Type_1_exporter"/>
</dbReference>
<evidence type="ECO:0000256" key="7">
    <source>
        <dbReference type="ARBA" id="ARBA00022989"/>
    </source>
</evidence>
<keyword evidence="7 9" id="KW-1133">Transmembrane helix</keyword>
<feature type="transmembrane region" description="Helical" evidence="9">
    <location>
        <begin position="53"/>
        <end position="74"/>
    </location>
</feature>
<dbReference type="Pfam" id="PF00664">
    <property type="entry name" value="ABC_membrane"/>
    <property type="match status" value="1"/>
</dbReference>
<dbReference type="SMART" id="SM00382">
    <property type="entry name" value="AAA"/>
    <property type="match status" value="1"/>
</dbReference>
<evidence type="ECO:0000256" key="5">
    <source>
        <dbReference type="ARBA" id="ARBA00022741"/>
    </source>
</evidence>
<keyword evidence="13" id="KW-1185">Reference proteome</keyword>
<keyword evidence="6 12" id="KW-0067">ATP-binding</keyword>
<evidence type="ECO:0000256" key="4">
    <source>
        <dbReference type="ARBA" id="ARBA00022692"/>
    </source>
</evidence>
<dbReference type="InterPro" id="IPR036640">
    <property type="entry name" value="ABC1_TM_sf"/>
</dbReference>
<dbReference type="Gene3D" id="3.40.50.300">
    <property type="entry name" value="P-loop containing nucleotide triphosphate hydrolases"/>
    <property type="match status" value="1"/>
</dbReference>
<evidence type="ECO:0000313" key="13">
    <source>
        <dbReference type="Proteomes" id="UP000004754"/>
    </source>
</evidence>
<accession>E6MJP4</accession>
<feature type="transmembrane region" description="Helical" evidence="9">
    <location>
        <begin position="276"/>
        <end position="297"/>
    </location>
</feature>
<evidence type="ECO:0000259" key="10">
    <source>
        <dbReference type="PROSITE" id="PS50893"/>
    </source>
</evidence>
<dbReference type="SUPFAM" id="SSF90123">
    <property type="entry name" value="ABC transporter transmembrane region"/>
    <property type="match status" value="1"/>
</dbReference>
<keyword evidence="4 9" id="KW-0812">Transmembrane</keyword>
<dbReference type="GO" id="GO:0015421">
    <property type="term" value="F:ABC-type oligopeptide transporter activity"/>
    <property type="evidence" value="ECO:0007669"/>
    <property type="project" value="TreeGrafter"/>
</dbReference>
<dbReference type="Pfam" id="PF00005">
    <property type="entry name" value="ABC_tran"/>
    <property type="match status" value="1"/>
</dbReference>
<comment type="subcellular location">
    <subcellularLocation>
        <location evidence="1">Cell membrane</location>
        <topology evidence="1">Multi-pass membrane protein</topology>
    </subcellularLocation>
</comment>
<dbReference type="OrthoDB" id="9762778at2"/>
<feature type="transmembrane region" description="Helical" evidence="9">
    <location>
        <begin position="21"/>
        <end position="41"/>
    </location>
</feature>
<evidence type="ECO:0000313" key="12">
    <source>
        <dbReference type="EMBL" id="EFV00780.1"/>
    </source>
</evidence>
<keyword evidence="3" id="KW-1003">Cell membrane</keyword>
<dbReference type="SUPFAM" id="SSF52540">
    <property type="entry name" value="P-loop containing nucleoside triphosphate hydrolases"/>
    <property type="match status" value="1"/>
</dbReference>
<evidence type="ECO:0000256" key="1">
    <source>
        <dbReference type="ARBA" id="ARBA00004651"/>
    </source>
</evidence>
<dbReference type="InterPro" id="IPR011527">
    <property type="entry name" value="ABC1_TM_dom"/>
</dbReference>
<evidence type="ECO:0000256" key="8">
    <source>
        <dbReference type="ARBA" id="ARBA00023136"/>
    </source>
</evidence>
<name>E6MJP4_9FIRM</name>
<evidence type="ECO:0000259" key="11">
    <source>
        <dbReference type="PROSITE" id="PS50929"/>
    </source>
</evidence>
<dbReference type="Proteomes" id="UP000004754">
    <property type="component" value="Unassembled WGS sequence"/>
</dbReference>
<keyword evidence="2" id="KW-0813">Transport</keyword>
<dbReference type="InterPro" id="IPR003439">
    <property type="entry name" value="ABC_transporter-like_ATP-bd"/>
</dbReference>
<gene>
    <name evidence="12" type="ORF">HMP0721_2229</name>
</gene>
<feature type="transmembrane region" description="Helical" evidence="9">
    <location>
        <begin position="126"/>
        <end position="150"/>
    </location>
</feature>
<comment type="caution">
    <text evidence="12">The sequence shown here is derived from an EMBL/GenBank/DDBJ whole genome shotgun (WGS) entry which is preliminary data.</text>
</comment>
<evidence type="ECO:0000256" key="3">
    <source>
        <dbReference type="ARBA" id="ARBA00022475"/>
    </source>
</evidence>
<dbReference type="InterPro" id="IPR017871">
    <property type="entry name" value="ABC_transporter-like_CS"/>
</dbReference>
<dbReference type="PROSITE" id="PS00211">
    <property type="entry name" value="ABC_TRANSPORTER_1"/>
    <property type="match status" value="1"/>
</dbReference>
<protein>
    <submittedName>
        <fullName evidence="12">ABC transporter, ATP-binding protein</fullName>
    </submittedName>
</protein>
<feature type="domain" description="ABC transporter" evidence="10">
    <location>
        <begin position="332"/>
        <end position="568"/>
    </location>
</feature>
<evidence type="ECO:0000256" key="9">
    <source>
        <dbReference type="SAM" id="Phobius"/>
    </source>
</evidence>
<dbReference type="AlphaFoldDB" id="E6MJP4"/>
<keyword evidence="8 9" id="KW-0472">Membrane</keyword>
<feature type="transmembrane region" description="Helical" evidence="9">
    <location>
        <begin position="246"/>
        <end position="264"/>
    </location>
</feature>
<dbReference type="CDD" id="cd18548">
    <property type="entry name" value="ABC_6TM_Tm287_like"/>
    <property type="match status" value="1"/>
</dbReference>
<dbReference type="HOGENOM" id="CLU_000604_84_3_9"/>
<keyword evidence="5" id="KW-0547">Nucleotide-binding</keyword>